<accession>A0AAD7PSS2</accession>
<dbReference type="GO" id="GO:0010228">
    <property type="term" value="P:vegetative to reproductive phase transition of meristem"/>
    <property type="evidence" value="ECO:0007669"/>
    <property type="project" value="UniProtKB-ARBA"/>
</dbReference>
<dbReference type="Pfam" id="PF13639">
    <property type="entry name" value="zf-RING_2"/>
    <property type="match status" value="1"/>
</dbReference>
<reference evidence="12" key="1">
    <citation type="journal article" date="2023" name="Science">
        <title>Elucidation of the pathway for biosynthesis of saponin adjuvants from the soapbark tree.</title>
        <authorList>
            <person name="Reed J."/>
            <person name="Orme A."/>
            <person name="El-Demerdash A."/>
            <person name="Owen C."/>
            <person name="Martin L.B.B."/>
            <person name="Misra R.C."/>
            <person name="Kikuchi S."/>
            <person name="Rejzek M."/>
            <person name="Martin A.C."/>
            <person name="Harkess A."/>
            <person name="Leebens-Mack J."/>
            <person name="Louveau T."/>
            <person name="Stephenson M.J."/>
            <person name="Osbourn A."/>
        </authorList>
    </citation>
    <scope>NUCLEOTIDE SEQUENCE</scope>
    <source>
        <strain evidence="12">S10</strain>
    </source>
</reference>
<feature type="domain" description="RING-type" evidence="11">
    <location>
        <begin position="664"/>
        <end position="705"/>
    </location>
</feature>
<evidence type="ECO:0000256" key="4">
    <source>
        <dbReference type="ARBA" id="ARBA00022679"/>
    </source>
</evidence>
<evidence type="ECO:0000259" key="11">
    <source>
        <dbReference type="PROSITE" id="PS50089"/>
    </source>
</evidence>
<feature type="compositionally biased region" description="Low complexity" evidence="10">
    <location>
        <begin position="376"/>
        <end position="396"/>
    </location>
</feature>
<dbReference type="SUPFAM" id="SSF57850">
    <property type="entry name" value="RING/U-box"/>
    <property type="match status" value="1"/>
</dbReference>
<dbReference type="PANTHER" id="PTHR22937">
    <property type="entry name" value="E3 UBIQUITIN-PROTEIN LIGASE RNF165"/>
    <property type="match status" value="1"/>
</dbReference>
<feature type="region of interest" description="Disordered" evidence="10">
    <location>
        <begin position="376"/>
        <end position="407"/>
    </location>
</feature>
<feature type="compositionally biased region" description="Low complexity" evidence="10">
    <location>
        <begin position="437"/>
        <end position="450"/>
    </location>
</feature>
<feature type="region of interest" description="Disordered" evidence="10">
    <location>
        <begin position="436"/>
        <end position="542"/>
    </location>
</feature>
<dbReference type="KEGG" id="qsa:O6P43_016047"/>
<gene>
    <name evidence="12" type="ORF">O6P43_016047</name>
</gene>
<evidence type="ECO:0000313" key="13">
    <source>
        <dbReference type="Proteomes" id="UP001163823"/>
    </source>
</evidence>
<dbReference type="EC" id="2.3.2.27" evidence="3"/>
<feature type="region of interest" description="Disordered" evidence="10">
    <location>
        <begin position="1"/>
        <end position="26"/>
    </location>
</feature>
<comment type="pathway">
    <text evidence="2">Protein modification; protein ubiquitination.</text>
</comment>
<dbReference type="InterPro" id="IPR045191">
    <property type="entry name" value="MBR1/2-like"/>
</dbReference>
<dbReference type="AlphaFoldDB" id="A0AAD7PSS2"/>
<keyword evidence="6 9" id="KW-0863">Zinc-finger</keyword>
<dbReference type="InterPro" id="IPR001841">
    <property type="entry name" value="Znf_RING"/>
</dbReference>
<keyword evidence="8" id="KW-0862">Zinc</keyword>
<evidence type="ECO:0000256" key="1">
    <source>
        <dbReference type="ARBA" id="ARBA00000900"/>
    </source>
</evidence>
<organism evidence="12 13">
    <name type="scientific">Quillaja saponaria</name>
    <name type="common">Soap bark tree</name>
    <dbReference type="NCBI Taxonomy" id="32244"/>
    <lineage>
        <taxon>Eukaryota</taxon>
        <taxon>Viridiplantae</taxon>
        <taxon>Streptophyta</taxon>
        <taxon>Embryophyta</taxon>
        <taxon>Tracheophyta</taxon>
        <taxon>Spermatophyta</taxon>
        <taxon>Magnoliopsida</taxon>
        <taxon>eudicotyledons</taxon>
        <taxon>Gunneridae</taxon>
        <taxon>Pentapetalae</taxon>
        <taxon>rosids</taxon>
        <taxon>fabids</taxon>
        <taxon>Fabales</taxon>
        <taxon>Quillajaceae</taxon>
        <taxon>Quillaja</taxon>
    </lineage>
</organism>
<dbReference type="GO" id="GO:0043161">
    <property type="term" value="P:proteasome-mediated ubiquitin-dependent protein catabolic process"/>
    <property type="evidence" value="ECO:0007669"/>
    <property type="project" value="UniProtKB-ARBA"/>
</dbReference>
<feature type="compositionally biased region" description="Pro residues" evidence="10">
    <location>
        <begin position="466"/>
        <end position="480"/>
    </location>
</feature>
<dbReference type="EMBL" id="JARAOO010000006">
    <property type="protein sequence ID" value="KAJ7966598.1"/>
    <property type="molecule type" value="Genomic_DNA"/>
</dbReference>
<feature type="compositionally biased region" description="Low complexity" evidence="10">
    <location>
        <begin position="494"/>
        <end position="507"/>
    </location>
</feature>
<dbReference type="PANTHER" id="PTHR22937:SF212">
    <property type="entry name" value="RING-TYPE E3 UBIQUITIN TRANSFERASE"/>
    <property type="match status" value="1"/>
</dbReference>
<comment type="caution">
    <text evidence="12">The sequence shown here is derived from an EMBL/GenBank/DDBJ whole genome shotgun (WGS) entry which is preliminary data.</text>
</comment>
<dbReference type="GO" id="GO:0008270">
    <property type="term" value="F:zinc ion binding"/>
    <property type="evidence" value="ECO:0007669"/>
    <property type="project" value="UniProtKB-KW"/>
</dbReference>
<evidence type="ECO:0000256" key="2">
    <source>
        <dbReference type="ARBA" id="ARBA00004906"/>
    </source>
</evidence>
<protein>
    <recommendedName>
        <fullName evidence="3">RING-type E3 ubiquitin transferase</fullName>
        <ecNumber evidence="3">2.3.2.27</ecNumber>
    </recommendedName>
</protein>
<feature type="compositionally biased region" description="Polar residues" evidence="10">
    <location>
        <begin position="508"/>
        <end position="527"/>
    </location>
</feature>
<evidence type="ECO:0000256" key="7">
    <source>
        <dbReference type="ARBA" id="ARBA00022786"/>
    </source>
</evidence>
<evidence type="ECO:0000256" key="6">
    <source>
        <dbReference type="ARBA" id="ARBA00022771"/>
    </source>
</evidence>
<evidence type="ECO:0000256" key="10">
    <source>
        <dbReference type="SAM" id="MobiDB-lite"/>
    </source>
</evidence>
<evidence type="ECO:0000256" key="5">
    <source>
        <dbReference type="ARBA" id="ARBA00022723"/>
    </source>
</evidence>
<keyword evidence="4" id="KW-0808">Transferase</keyword>
<name>A0AAD7PSS2_QUISA</name>
<evidence type="ECO:0000256" key="9">
    <source>
        <dbReference type="PROSITE-ProRule" id="PRU00175"/>
    </source>
</evidence>
<evidence type="ECO:0000313" key="12">
    <source>
        <dbReference type="EMBL" id="KAJ7966598.1"/>
    </source>
</evidence>
<dbReference type="Proteomes" id="UP001163823">
    <property type="component" value="Chromosome 6"/>
</dbReference>
<evidence type="ECO:0000256" key="3">
    <source>
        <dbReference type="ARBA" id="ARBA00012483"/>
    </source>
</evidence>
<evidence type="ECO:0000256" key="8">
    <source>
        <dbReference type="ARBA" id="ARBA00022833"/>
    </source>
</evidence>
<dbReference type="SMART" id="SM00184">
    <property type="entry name" value="RING"/>
    <property type="match status" value="1"/>
</dbReference>
<comment type="catalytic activity">
    <reaction evidence="1">
        <text>S-ubiquitinyl-[E2 ubiquitin-conjugating enzyme]-L-cysteine + [acceptor protein]-L-lysine = [E2 ubiquitin-conjugating enzyme]-L-cysteine + N(6)-ubiquitinyl-[acceptor protein]-L-lysine.</text>
        <dbReference type="EC" id="2.3.2.27"/>
    </reaction>
</comment>
<feature type="compositionally biased region" description="Basic and acidic residues" evidence="10">
    <location>
        <begin position="397"/>
        <end position="407"/>
    </location>
</feature>
<keyword evidence="5" id="KW-0479">Metal-binding</keyword>
<dbReference type="Gene3D" id="3.30.40.10">
    <property type="entry name" value="Zinc/RING finger domain, C3HC4 (zinc finger)"/>
    <property type="match status" value="1"/>
</dbReference>
<dbReference type="FunFam" id="3.30.40.10:FF:000309">
    <property type="entry name" value="E3 ubiquitin-protein ligase MBR2"/>
    <property type="match status" value="1"/>
</dbReference>
<feature type="compositionally biased region" description="Polar residues" evidence="10">
    <location>
        <begin position="451"/>
        <end position="465"/>
    </location>
</feature>
<keyword evidence="7" id="KW-0833">Ubl conjugation pathway</keyword>
<dbReference type="InterPro" id="IPR013083">
    <property type="entry name" value="Znf_RING/FYVE/PHD"/>
</dbReference>
<keyword evidence="13" id="KW-1185">Reference proteome</keyword>
<dbReference type="GO" id="GO:0061630">
    <property type="term" value="F:ubiquitin protein ligase activity"/>
    <property type="evidence" value="ECO:0007669"/>
    <property type="project" value="UniProtKB-EC"/>
</dbReference>
<proteinExistence type="predicted"/>
<sequence length="711" mass="77817">MQGQRGTIGSLPETLDFDHGSQSSTDTIDQQICWNTMRNPAEHRIPDYMLSPSDMNTSYLNSMSHEWDNFTGWSFGEPSSSNTQIGANHNEQKAEFGWSSATNAHTVAGSRLEERSNELTNILSQENANASPLFMQSPNPDVVPQNFNLNSSFINCGDNNQDMEHLNIHKSSGSVNERIPPAIGSGPFLLPSRSNGFLVEDNDGRPGSSMEGRRVSCKRKAVEGNIVQSSIGGSSSYGHHMESSAWHGVHAQDNAGSSSSMAASLERVNARLGLSVREDAPDSLPDSRIVGSSESYRRNFRLRINPSSQQNAVSPVAFSTGSAIRNTSGTSSQMSQRFVPVDHSLDLRSAPAIDNMIPQSQPVVIQVPALPRNAQSFRWSGGSSSRSRHASSSIVSGDRDTLPREEGSFSSMTRNVMEHPIFIPATDLRNLVRNPAIRNSNGGNINITGNVASSSRTGSNLATHPSPSPTWVPRPNPPQNPRRLSEYVRRSLFSSGSEASGQNSSYSPLQNPTVSSQERVLSSGTSNQRHHEALPRSSWMERQGDGELGIPYSLRTLAAAGEGNSRLVSEQIRNVLGLMRRGEGLRIEDVMILDHSIFSGMADIHDRHRDMRLDVDNMSYEELLALEERIGNVNTGLTEETILSRLKQKKHTVEIGSQLEAEPCCICQEEYNDGEDIGSLDCGHDFHTICVKQWLTHKNICPICKTTGLAT</sequence>
<dbReference type="PROSITE" id="PS50089">
    <property type="entry name" value="ZF_RING_2"/>
    <property type="match status" value="1"/>
</dbReference>